<dbReference type="GO" id="GO:0052693">
    <property type="term" value="F:epoxyqueuosine reductase activity"/>
    <property type="evidence" value="ECO:0007669"/>
    <property type="project" value="UniProtKB-EC"/>
</dbReference>
<dbReference type="GO" id="GO:0008616">
    <property type="term" value="P:tRNA queuosine(34) biosynthetic process"/>
    <property type="evidence" value="ECO:0007669"/>
    <property type="project" value="UniProtKB-KW"/>
</dbReference>
<evidence type="ECO:0000313" key="11">
    <source>
        <dbReference type="Proteomes" id="UP000885826"/>
    </source>
</evidence>
<dbReference type="NCBIfam" id="TIGR00276">
    <property type="entry name" value="tRNA epoxyqueuosine(34) reductase QueG"/>
    <property type="match status" value="1"/>
</dbReference>
<feature type="domain" description="4Fe-4S ferredoxin-type" evidence="9">
    <location>
        <begin position="172"/>
        <end position="204"/>
    </location>
</feature>
<evidence type="ECO:0000259" key="9">
    <source>
        <dbReference type="PROSITE" id="PS51379"/>
    </source>
</evidence>
<keyword evidence="8" id="KW-0411">Iron-sulfur</keyword>
<dbReference type="Gene3D" id="3.30.70.20">
    <property type="match status" value="1"/>
</dbReference>
<dbReference type="GO" id="GO:0046872">
    <property type="term" value="F:metal ion binding"/>
    <property type="evidence" value="ECO:0007669"/>
    <property type="project" value="UniProtKB-KW"/>
</dbReference>
<keyword evidence="6 10" id="KW-0560">Oxidoreductase</keyword>
<keyword evidence="5" id="KW-0671">Queuosine biosynthesis</keyword>
<evidence type="ECO:0000313" key="10">
    <source>
        <dbReference type="EMBL" id="HEC78632.1"/>
    </source>
</evidence>
<dbReference type="PROSITE" id="PS51379">
    <property type="entry name" value="4FE4S_FER_2"/>
    <property type="match status" value="1"/>
</dbReference>
<evidence type="ECO:0000256" key="1">
    <source>
        <dbReference type="ARBA" id="ARBA00022485"/>
    </source>
</evidence>
<reference evidence="10" key="1">
    <citation type="journal article" date="2020" name="mSystems">
        <title>Genome- and Community-Level Interaction Insights into Carbon Utilization and Element Cycling Functions of Hydrothermarchaeota in Hydrothermal Sediment.</title>
        <authorList>
            <person name="Zhou Z."/>
            <person name="Liu Y."/>
            <person name="Xu W."/>
            <person name="Pan J."/>
            <person name="Luo Z.H."/>
            <person name="Li M."/>
        </authorList>
    </citation>
    <scope>NUCLEOTIDE SEQUENCE</scope>
    <source>
        <strain evidence="10">HyVt-388</strain>
    </source>
</reference>
<keyword evidence="1" id="KW-0004">4Fe-4S</keyword>
<evidence type="ECO:0000256" key="7">
    <source>
        <dbReference type="ARBA" id="ARBA00023004"/>
    </source>
</evidence>
<comment type="caution">
    <text evidence="10">The sequence shown here is derived from an EMBL/GenBank/DDBJ whole genome shotgun (WGS) entry which is preliminary data.</text>
</comment>
<dbReference type="Pfam" id="PF13484">
    <property type="entry name" value="Fer4_16"/>
    <property type="match status" value="1"/>
</dbReference>
<dbReference type="EMBL" id="DRIG01000062">
    <property type="protein sequence ID" value="HEC78632.1"/>
    <property type="molecule type" value="Genomic_DNA"/>
</dbReference>
<evidence type="ECO:0000256" key="6">
    <source>
        <dbReference type="ARBA" id="ARBA00023002"/>
    </source>
</evidence>
<dbReference type="InterPro" id="IPR013542">
    <property type="entry name" value="QueG_DUF1730"/>
</dbReference>
<dbReference type="InterPro" id="IPR004453">
    <property type="entry name" value="QueG"/>
</dbReference>
<evidence type="ECO:0000256" key="3">
    <source>
        <dbReference type="ARBA" id="ARBA00022694"/>
    </source>
</evidence>
<dbReference type="SUPFAM" id="SSF54862">
    <property type="entry name" value="4Fe-4S ferredoxins"/>
    <property type="match status" value="1"/>
</dbReference>
<proteinExistence type="predicted"/>
<keyword evidence="2" id="KW-0963">Cytoplasm</keyword>
<protein>
    <submittedName>
        <fullName evidence="10">tRNA epoxyqueuosine(34) reductase QueG</fullName>
        <ecNumber evidence="10">1.17.99.6</ecNumber>
    </submittedName>
</protein>
<organism evidence="10 11">
    <name type="scientific">candidate division WOR-3 bacterium</name>
    <dbReference type="NCBI Taxonomy" id="2052148"/>
    <lineage>
        <taxon>Bacteria</taxon>
        <taxon>Bacteria division WOR-3</taxon>
    </lineage>
</organism>
<name>A0A9C9EMP2_UNCW3</name>
<dbReference type="AlphaFoldDB" id="A0A9C9EMP2"/>
<dbReference type="InterPro" id="IPR017900">
    <property type="entry name" value="4Fe4S_Fe_S_CS"/>
</dbReference>
<dbReference type="PANTHER" id="PTHR30002">
    <property type="entry name" value="EPOXYQUEUOSINE REDUCTASE"/>
    <property type="match status" value="1"/>
</dbReference>
<keyword evidence="7" id="KW-0408">Iron</keyword>
<keyword evidence="4" id="KW-0479">Metal-binding</keyword>
<dbReference type="Proteomes" id="UP000885826">
    <property type="component" value="Unassembled WGS sequence"/>
</dbReference>
<dbReference type="InterPro" id="IPR017896">
    <property type="entry name" value="4Fe4S_Fe-S-bd"/>
</dbReference>
<keyword evidence="3" id="KW-0819">tRNA processing</keyword>
<gene>
    <name evidence="10" type="primary">queG</name>
    <name evidence="10" type="ORF">ENI34_05765</name>
</gene>
<sequence length="339" mass="38799">MIDAGEIKALGRDLGIDEIRITTAEPFSEALARFKNQENGSIFSQQRYKSLNNIISFFDVRSKLPGARSIIAACQCYLTDETPDLTKPGKPYGRIARYTWRNHYLDLKERLKKLARRIKEKYNINYCVYSNGPVAEKPIARRSGLGYYGKHSIIINPAYGSWIVLGELITDIEIEPDPPLSLDCGDCNKCIEACPTNAIIRPFVIDRSRCIQELTNWYGIIPDDIARVWENRLYGCITCQEVCPKNRNVKPREPRTDIGYVGSSLPLLTILKMDEKEYRMRFPRNQITASWIDFRAIQRNALLCLGNLRDKTTIPILKEYAVKSDPVFSRTASWALSNF</sequence>
<evidence type="ECO:0000256" key="4">
    <source>
        <dbReference type="ARBA" id="ARBA00022723"/>
    </source>
</evidence>
<dbReference type="EC" id="1.17.99.6" evidence="10"/>
<dbReference type="Pfam" id="PF08331">
    <property type="entry name" value="QueG_DUF1730"/>
    <property type="match status" value="1"/>
</dbReference>
<dbReference type="PANTHER" id="PTHR30002:SF4">
    <property type="entry name" value="EPOXYQUEUOSINE REDUCTASE"/>
    <property type="match status" value="1"/>
</dbReference>
<dbReference type="GO" id="GO:0051539">
    <property type="term" value="F:4 iron, 4 sulfur cluster binding"/>
    <property type="evidence" value="ECO:0007669"/>
    <property type="project" value="UniProtKB-KW"/>
</dbReference>
<evidence type="ECO:0000256" key="2">
    <source>
        <dbReference type="ARBA" id="ARBA00022490"/>
    </source>
</evidence>
<dbReference type="PROSITE" id="PS00198">
    <property type="entry name" value="4FE4S_FER_1"/>
    <property type="match status" value="1"/>
</dbReference>
<accession>A0A9C9EMP2</accession>
<evidence type="ECO:0000256" key="8">
    <source>
        <dbReference type="ARBA" id="ARBA00023014"/>
    </source>
</evidence>
<evidence type="ECO:0000256" key="5">
    <source>
        <dbReference type="ARBA" id="ARBA00022785"/>
    </source>
</evidence>